<evidence type="ECO:0000313" key="3">
    <source>
        <dbReference type="Proteomes" id="UP001603978"/>
    </source>
</evidence>
<dbReference type="SUPFAM" id="SSF52540">
    <property type="entry name" value="P-loop containing nucleoside triphosphate hydrolases"/>
    <property type="match status" value="1"/>
</dbReference>
<dbReference type="Gene3D" id="3.40.50.300">
    <property type="entry name" value="P-loop containing nucleotide triphosphate hydrolases"/>
    <property type="match status" value="1"/>
</dbReference>
<protein>
    <recommendedName>
        <fullName evidence="1">Novel STAND NTPase 1 domain-containing protein</fullName>
    </recommendedName>
</protein>
<dbReference type="Proteomes" id="UP001603978">
    <property type="component" value="Unassembled WGS sequence"/>
</dbReference>
<proteinExistence type="predicted"/>
<evidence type="ECO:0000313" key="2">
    <source>
        <dbReference type="EMBL" id="MFG1710899.1"/>
    </source>
</evidence>
<sequence length="974" mass="106261">MDQSDGWVRLLEQSTVRLSQGTGFVVAPGLLATCAHVVPDSGGVPGIDLAFVPAPDDAGPPALLSPALAIGDELWTYGYPAAARAGQPATFVYQGVSGATLLRGYGVPVGPGYSGSPVVNRRTGAVCGMLATSDLVGSAHLVPAADILAHCPVQPEENRPWLRTLTDEQLADGGWRFPGPRLRAYLKAAMAAADAHPYVGATDERRPPLSKIYVRQSSTGRRKRRRPANDVLRMDRDVLLTGVSGAGKSSLLRMGVTEMARPWLTGTGGDVPVRVPASGLLPPAPFAAQLREAVHASLGGHLLHALPPGFFGDPPMPGGRWLVLVDGLDEIDDPGERRRVVDLLRSRRDGHYRFVVATRPLSDAERTDLGMRAFELQPFDREQLLECARGWCEAAGLPDPYASARDYLAQIERAGMAELARLPLLASLTCQLYVNSPGGRLPARRHDVYEQFVYLMRTRDPNPEIFDLLPRLAWARHDGAIEPAASVIAQWTADGDGTPGRIRTRMINEGLRASGLLHETAHDFVFLHQSFEEFLAARHVAADAGLTDAYLRRYVDLPSTGAVFPHPIKPFDHFLIASWYARPEVRTRLGAGLRTLATKRFLFGVQFIAELVKEGTIADSEVIEAATSTAARVAAQPARGFVHRMNAAWLLFELGDARGADLMTDLAAGAEPDHRLRDHAAKLLERMDDPRAAERRAEVAVAMAADPELHWKPRLRAAKMLGELADPRQSEVLKALLADDSLDPEGRADSLDQLTELDHEHLVEAADDPTLGDWRVRAARLLARHRPAQGHDLLMIIVTDPATSFGSTSYAVDSIVKVNDPRCRTDLLETATNTALRPATRAIATLALRLLGETPLSEEEDHELGLELMTDSSLEVEVRVDIAARYDSELLISMLTDSSLDVLTRFCAFEALLIQGDKRAPDHVRELLQAAAKPDVDYETLSELVHNVQRATGTTNWGLRLMLIIGRFGRPRRG</sequence>
<evidence type="ECO:0000259" key="1">
    <source>
        <dbReference type="Pfam" id="PF20703"/>
    </source>
</evidence>
<dbReference type="InterPro" id="IPR011989">
    <property type="entry name" value="ARM-like"/>
</dbReference>
<reference evidence="2 3" key="1">
    <citation type="submission" date="2024-10" db="EMBL/GenBank/DDBJ databases">
        <authorList>
            <person name="Topkara A.R."/>
            <person name="Saygin H."/>
        </authorList>
    </citation>
    <scope>NUCLEOTIDE SEQUENCE [LARGE SCALE GENOMIC DNA]</scope>
    <source>
        <strain evidence="2 3">M3C6</strain>
    </source>
</reference>
<dbReference type="Pfam" id="PF20703">
    <property type="entry name" value="nSTAND1"/>
    <property type="match status" value="1"/>
</dbReference>
<accession>A0ABW7ATY8</accession>
<dbReference type="InterPro" id="IPR027417">
    <property type="entry name" value="P-loop_NTPase"/>
</dbReference>
<gene>
    <name evidence="2" type="ORF">ACFLIM_47835</name>
</gene>
<feature type="domain" description="Novel STAND NTPase 1" evidence="1">
    <location>
        <begin position="220"/>
        <end position="441"/>
    </location>
</feature>
<dbReference type="InterPro" id="IPR049052">
    <property type="entry name" value="nSTAND1"/>
</dbReference>
<comment type="caution">
    <text evidence="2">The sequence shown here is derived from an EMBL/GenBank/DDBJ whole genome shotgun (WGS) entry which is preliminary data.</text>
</comment>
<dbReference type="RefSeq" id="WP_393177153.1">
    <property type="nucleotide sequence ID" value="NZ_JBICRM010000060.1"/>
</dbReference>
<dbReference type="InterPro" id="IPR009003">
    <property type="entry name" value="Peptidase_S1_PA"/>
</dbReference>
<organism evidence="2 3">
    <name type="scientific">Nonomuraea marmarensis</name>
    <dbReference type="NCBI Taxonomy" id="3351344"/>
    <lineage>
        <taxon>Bacteria</taxon>
        <taxon>Bacillati</taxon>
        <taxon>Actinomycetota</taxon>
        <taxon>Actinomycetes</taxon>
        <taxon>Streptosporangiales</taxon>
        <taxon>Streptosporangiaceae</taxon>
        <taxon>Nonomuraea</taxon>
    </lineage>
</organism>
<dbReference type="SUPFAM" id="SSF50494">
    <property type="entry name" value="Trypsin-like serine proteases"/>
    <property type="match status" value="1"/>
</dbReference>
<dbReference type="Gene3D" id="1.25.10.10">
    <property type="entry name" value="Leucine-rich Repeat Variant"/>
    <property type="match status" value="1"/>
</dbReference>
<keyword evidence="3" id="KW-1185">Reference proteome</keyword>
<name>A0ABW7ATY8_9ACTN</name>
<dbReference type="EMBL" id="JBICRM010000060">
    <property type="protein sequence ID" value="MFG1710899.1"/>
    <property type="molecule type" value="Genomic_DNA"/>
</dbReference>